<feature type="transmembrane region" description="Helical" evidence="3">
    <location>
        <begin position="509"/>
        <end position="528"/>
    </location>
</feature>
<evidence type="ECO:0000313" key="5">
    <source>
        <dbReference type="EMBL" id="MBX31892.1"/>
    </source>
</evidence>
<sequence>MSSTSTPLLTKETQRTLPASRIETEKWHFQGGDDGDLEDGSSRTTSRIEAENWFFQVEDGAQRKLQLYRAAITGQWEIAAKIHEDDPKVINDRITESGDTALHVAAAAGHTQFVSRLIPIMTPDAVRIKNYAGKDKKDPGNTAFCHAAITGNVEMADIMVQAVEGLDLVTIRGKENNLPLYLAALFGHKKMVDYLYEKTVDGMNDQDRIGLLVTLVDNDMYDIAIKMVEDHPELAIAEDTNGKTAFHALARKNSDHQIAWNDGIDLCYGKEVQEKYTRHQGHLKLVQLLCQDLLQYNDSNISEVNRNEDSQISKVTKSSKHLIFKAAEQGNVDFLTALIGSYPDLLFELDENKRSIFHIAVLHRQEHVFALIKTIGSIKYFLATHKDENNNNMLHLAGRLPPQSRLDVVTGAALQLQRELLWFEEVKKVVQPKYIEDKNKDGKTPLAVFLEEHEKLIDDGKTWMKDMANKCMIVATYIAGVAFAAALSVPSGTDGGVPVLLKQTSFQVFTVADGLSLIFSIFALLNFVSFLTSRRQLEDRHSLPRRLVLGLGTLFISIAALMFAVVAAFFIVFEHGKLGLFVPIARLAPIPVFLFIFQQHRFIGDVFRSTYVSTSMFQPDKHFLLSAYMKKKSLPNSWGTNL</sequence>
<evidence type="ECO:0000256" key="1">
    <source>
        <dbReference type="PROSITE-ProRule" id="PRU00023"/>
    </source>
</evidence>
<dbReference type="AlphaFoldDB" id="A0A2P2MNX6"/>
<dbReference type="PROSITE" id="PS50297">
    <property type="entry name" value="ANK_REP_REGION"/>
    <property type="match status" value="1"/>
</dbReference>
<feature type="transmembrane region" description="Helical" evidence="3">
    <location>
        <begin position="578"/>
        <end position="597"/>
    </location>
</feature>
<name>A0A2P2MNX6_RHIMU</name>
<dbReference type="EMBL" id="GGEC01051404">
    <property type="protein sequence ID" value="MBX31888.1"/>
    <property type="molecule type" value="Transcribed_RNA"/>
</dbReference>
<evidence type="ECO:0000259" key="4">
    <source>
        <dbReference type="Pfam" id="PF13962"/>
    </source>
</evidence>
<keyword evidence="3" id="KW-0812">Transmembrane</keyword>
<dbReference type="EMBL" id="GGEC01051413">
    <property type="protein sequence ID" value="MBX31897.1"/>
    <property type="molecule type" value="Transcribed_RNA"/>
</dbReference>
<dbReference type="SUPFAM" id="SSF48403">
    <property type="entry name" value="Ankyrin repeat"/>
    <property type="match status" value="2"/>
</dbReference>
<dbReference type="EMBL" id="GGEC01051407">
    <property type="protein sequence ID" value="MBX31891.1"/>
    <property type="molecule type" value="Transcribed_RNA"/>
</dbReference>
<keyword evidence="1" id="KW-0040">ANK repeat</keyword>
<organism evidence="5">
    <name type="scientific">Rhizophora mucronata</name>
    <name type="common">Asiatic mangrove</name>
    <dbReference type="NCBI Taxonomy" id="61149"/>
    <lineage>
        <taxon>Eukaryota</taxon>
        <taxon>Viridiplantae</taxon>
        <taxon>Streptophyta</taxon>
        <taxon>Embryophyta</taxon>
        <taxon>Tracheophyta</taxon>
        <taxon>Spermatophyta</taxon>
        <taxon>Magnoliopsida</taxon>
        <taxon>eudicotyledons</taxon>
        <taxon>Gunneridae</taxon>
        <taxon>Pentapetalae</taxon>
        <taxon>rosids</taxon>
        <taxon>fabids</taxon>
        <taxon>Malpighiales</taxon>
        <taxon>Rhizophoraceae</taxon>
        <taxon>Rhizophora</taxon>
    </lineage>
</organism>
<accession>A0A2P2MNX6</accession>
<keyword evidence="3" id="KW-0472">Membrane</keyword>
<proteinExistence type="predicted"/>
<dbReference type="PANTHER" id="PTHR24177:SF434">
    <property type="entry name" value="PGG DOMAIN-CONTAINING PROTEIN"/>
    <property type="match status" value="1"/>
</dbReference>
<keyword evidence="3" id="KW-1133">Transmembrane helix</keyword>
<evidence type="ECO:0000256" key="3">
    <source>
        <dbReference type="SAM" id="Phobius"/>
    </source>
</evidence>
<dbReference type="SMART" id="SM00248">
    <property type="entry name" value="ANK"/>
    <property type="match status" value="6"/>
</dbReference>
<dbReference type="PROSITE" id="PS50088">
    <property type="entry name" value="ANK_REPEAT"/>
    <property type="match status" value="1"/>
</dbReference>
<dbReference type="EMBL" id="GGEC01051408">
    <property type="protein sequence ID" value="MBX31892.1"/>
    <property type="molecule type" value="Transcribed_RNA"/>
</dbReference>
<dbReference type="EMBL" id="GGEC01051409">
    <property type="protein sequence ID" value="MBX31893.1"/>
    <property type="molecule type" value="Transcribed_RNA"/>
</dbReference>
<feature type="region of interest" description="Disordered" evidence="2">
    <location>
        <begin position="1"/>
        <end position="43"/>
    </location>
</feature>
<feature type="transmembrane region" description="Helical" evidence="3">
    <location>
        <begin position="471"/>
        <end position="489"/>
    </location>
</feature>
<protein>
    <submittedName>
        <fullName evidence="5">Ankyrin repeat-containing protein At3g12360-like isoform X1</fullName>
    </submittedName>
</protein>
<feature type="repeat" description="ANK" evidence="1">
    <location>
        <begin position="97"/>
        <end position="118"/>
    </location>
</feature>
<dbReference type="PANTHER" id="PTHR24177">
    <property type="entry name" value="CASKIN"/>
    <property type="match status" value="1"/>
</dbReference>
<evidence type="ECO:0000256" key="2">
    <source>
        <dbReference type="SAM" id="MobiDB-lite"/>
    </source>
</evidence>
<dbReference type="GO" id="GO:0016020">
    <property type="term" value="C:membrane"/>
    <property type="evidence" value="ECO:0007669"/>
    <property type="project" value="TreeGrafter"/>
</dbReference>
<feature type="transmembrane region" description="Helical" evidence="3">
    <location>
        <begin position="548"/>
        <end position="572"/>
    </location>
</feature>
<dbReference type="InterPro" id="IPR036770">
    <property type="entry name" value="Ankyrin_rpt-contain_sf"/>
</dbReference>
<feature type="domain" description="PGG" evidence="4">
    <location>
        <begin position="462"/>
        <end position="571"/>
    </location>
</feature>
<dbReference type="InterPro" id="IPR026961">
    <property type="entry name" value="PGG_dom"/>
</dbReference>
<dbReference type="Pfam" id="PF12796">
    <property type="entry name" value="Ank_2"/>
    <property type="match status" value="1"/>
</dbReference>
<dbReference type="EMBL" id="GGEC01051416">
    <property type="protein sequence ID" value="MBX31900.1"/>
    <property type="molecule type" value="Transcribed_RNA"/>
</dbReference>
<reference evidence="5" key="1">
    <citation type="submission" date="2018-02" db="EMBL/GenBank/DDBJ databases">
        <title>Rhizophora mucronata_Transcriptome.</title>
        <authorList>
            <person name="Meera S.P."/>
            <person name="Sreeshan A."/>
            <person name="Augustine A."/>
        </authorList>
    </citation>
    <scope>NUCLEOTIDE SEQUENCE</scope>
    <source>
        <tissue evidence="5">Leaf</tissue>
    </source>
</reference>
<dbReference type="Pfam" id="PF13962">
    <property type="entry name" value="PGG"/>
    <property type="match status" value="1"/>
</dbReference>
<dbReference type="InterPro" id="IPR002110">
    <property type="entry name" value="Ankyrin_rpt"/>
</dbReference>
<dbReference type="Gene3D" id="1.25.40.20">
    <property type="entry name" value="Ankyrin repeat-containing domain"/>
    <property type="match status" value="3"/>
</dbReference>